<dbReference type="PANTHER" id="PTHR44329">
    <property type="entry name" value="SERINE/THREONINE-PROTEIN KINASE TNNI3K-RELATED"/>
    <property type="match status" value="1"/>
</dbReference>
<sequence length="812" mass="92012">MRTPAETETLSQPEMYKFESQETEASSGVNQVVLSPSHAETHIFTNSRVCALLLPAIADDWEIPFESISELQWLGSGAQGAVFSGKLNKEIVAVKKVREPRETDIRHLRKLNHPNIVQFKGVCTQAPCYCIIMEFCPYGPLYDLLRAGEPVPPPRLVSWSKQIAAGMAYLHAHKIIHRDLKSPNVLIGQGEIVKISDFGTSREWNEISTRMSFAGTVAWMAPEIIRNEPCSEKVDIWSYGVVLWELLSGEIPYKDVDSSAIIWGVGNNSLHLPIPASCPEGYRLLVKQCWAAKPRNRPSFKHIEIHLGIAAAEVLCTKPDDYFKTQQSWKKEIRDHMKQMQTNSCSSPRFEADLIRRREDELRHAQDIREHYERKLERTNNLYLELSAVLLQLEQRERDVIKREQQSGYKQCKKRLVHPLLKAQERLHRRRNPQFSTSSTPTTPPSPTDCPQTPIKATMYTQLNESNQPETVLAPNNSFKQRKYRHRRVGSGCGVNSSPRSSPHRERKSTEVCARFVDNQTQTDIMDINETDFNPIGHTITISSTEKLSINSLNKQTSECLNGNSVLSEAHYRMQSSPCSSPEPSNENHANGNERLKDCSDDDNLETLGRKVSEIINANRLISPIDNGNCDDVIQHRGKEESVKLSGHFCGIIVNNTSQEQSDIKTRPCSENMDTLCDREDDACEESWSDEEGEDPSYTYNYSLRRRSIARRPIGPGCRLRRFKHATVRIEGVLASDEENTSEYSHPPSSQSSTLESNPDMQRVFRNIHYSHKRKEIDDVSDTSSQSETDEVSEITIASQPVGANLKVESSV</sequence>
<dbReference type="OrthoDB" id="339325at2759"/>
<dbReference type="EC" id="2.7.11.25" evidence="2"/>
<dbReference type="Gene3D" id="3.30.200.20">
    <property type="entry name" value="Phosphorylase Kinase, domain 1"/>
    <property type="match status" value="1"/>
</dbReference>
<protein>
    <recommendedName>
        <fullName evidence="10">Mitogen-activated protein kinase kinase kinase dlk-1</fullName>
        <ecNumber evidence="2">2.7.11.25</ecNumber>
    </recommendedName>
    <alternativeName>
        <fullName evidence="12">DAP kinase-like kinase</fullName>
    </alternativeName>
    <alternativeName>
        <fullName evidence="11">Death-associated protein kinase-like kinase</fullName>
    </alternativeName>
</protein>
<dbReference type="PROSITE" id="PS50011">
    <property type="entry name" value="PROTEIN_KINASE_DOM"/>
    <property type="match status" value="1"/>
</dbReference>
<feature type="region of interest" description="Disordered" evidence="14">
    <location>
        <begin position="482"/>
        <end position="510"/>
    </location>
</feature>
<dbReference type="Proteomes" id="UP000053105">
    <property type="component" value="Unassembled WGS sequence"/>
</dbReference>
<evidence type="ECO:0000256" key="9">
    <source>
        <dbReference type="ARBA" id="ARBA00048329"/>
    </source>
</evidence>
<dbReference type="InterPro" id="IPR011009">
    <property type="entry name" value="Kinase-like_dom_sf"/>
</dbReference>
<dbReference type="GO" id="GO:0005737">
    <property type="term" value="C:cytoplasm"/>
    <property type="evidence" value="ECO:0007669"/>
    <property type="project" value="TreeGrafter"/>
</dbReference>
<dbReference type="AlphaFoldDB" id="A0A0M8ZUP8"/>
<dbReference type="PANTHER" id="PTHR44329:SF304">
    <property type="entry name" value="MITOGEN-ACTIVATED PROTEIN KINASE KINASE KINASE 13-LIKE ISOFORM X1"/>
    <property type="match status" value="1"/>
</dbReference>
<proteinExistence type="inferred from homology"/>
<feature type="compositionally biased region" description="Low complexity" evidence="14">
    <location>
        <begin position="576"/>
        <end position="588"/>
    </location>
</feature>
<feature type="region of interest" description="Disordered" evidence="14">
    <location>
        <begin position="737"/>
        <end position="797"/>
    </location>
</feature>
<dbReference type="InterPro" id="IPR000719">
    <property type="entry name" value="Prot_kinase_dom"/>
</dbReference>
<evidence type="ECO:0000256" key="12">
    <source>
        <dbReference type="ARBA" id="ARBA00080806"/>
    </source>
</evidence>
<dbReference type="STRING" id="166423.A0A0M8ZUP8"/>
<dbReference type="CDD" id="cd14059">
    <property type="entry name" value="STKc_MAP3K12_13"/>
    <property type="match status" value="1"/>
</dbReference>
<dbReference type="PRINTS" id="PR00109">
    <property type="entry name" value="TYRKINASE"/>
</dbReference>
<evidence type="ECO:0000313" key="16">
    <source>
        <dbReference type="EMBL" id="KOX71515.1"/>
    </source>
</evidence>
<evidence type="ECO:0000256" key="11">
    <source>
        <dbReference type="ARBA" id="ARBA00077446"/>
    </source>
</evidence>
<keyword evidence="17" id="KW-1185">Reference proteome</keyword>
<feature type="coiled-coil region" evidence="13">
    <location>
        <begin position="355"/>
        <end position="396"/>
    </location>
</feature>
<feature type="region of interest" description="Disordered" evidence="14">
    <location>
        <begin position="423"/>
        <end position="454"/>
    </location>
</feature>
<keyword evidence="3" id="KW-0723">Serine/threonine-protein kinase</keyword>
<evidence type="ECO:0000256" key="14">
    <source>
        <dbReference type="SAM" id="MobiDB-lite"/>
    </source>
</evidence>
<dbReference type="InterPro" id="IPR051681">
    <property type="entry name" value="Ser/Thr_Kinases-Pseudokinases"/>
</dbReference>
<gene>
    <name evidence="16" type="ORF">WN51_03822</name>
</gene>
<dbReference type="InterPro" id="IPR001245">
    <property type="entry name" value="Ser-Thr/Tyr_kinase_cat_dom"/>
</dbReference>
<dbReference type="FunFam" id="1.10.510.10:FF:000087">
    <property type="entry name" value="Mitogen-activated protein kinase kinase kinase 12"/>
    <property type="match status" value="1"/>
</dbReference>
<dbReference type="GO" id="GO:0004709">
    <property type="term" value="F:MAP kinase kinase kinase activity"/>
    <property type="evidence" value="ECO:0007669"/>
    <property type="project" value="UniProtKB-EC"/>
</dbReference>
<comment type="catalytic activity">
    <reaction evidence="8">
        <text>L-threonyl-[protein] + ATP = O-phospho-L-threonyl-[protein] + ADP + H(+)</text>
        <dbReference type="Rhea" id="RHEA:46608"/>
        <dbReference type="Rhea" id="RHEA-COMP:11060"/>
        <dbReference type="Rhea" id="RHEA-COMP:11605"/>
        <dbReference type="ChEBI" id="CHEBI:15378"/>
        <dbReference type="ChEBI" id="CHEBI:30013"/>
        <dbReference type="ChEBI" id="CHEBI:30616"/>
        <dbReference type="ChEBI" id="CHEBI:61977"/>
        <dbReference type="ChEBI" id="CHEBI:456216"/>
        <dbReference type="EC" id="2.7.11.25"/>
    </reaction>
</comment>
<feature type="domain" description="Protein kinase" evidence="15">
    <location>
        <begin position="68"/>
        <end position="309"/>
    </location>
</feature>
<comment type="catalytic activity">
    <reaction evidence="9">
        <text>L-seryl-[protein] + ATP = O-phospho-L-seryl-[protein] + ADP + H(+)</text>
        <dbReference type="Rhea" id="RHEA:17989"/>
        <dbReference type="Rhea" id="RHEA-COMP:9863"/>
        <dbReference type="Rhea" id="RHEA-COMP:11604"/>
        <dbReference type="ChEBI" id="CHEBI:15378"/>
        <dbReference type="ChEBI" id="CHEBI:29999"/>
        <dbReference type="ChEBI" id="CHEBI:30616"/>
        <dbReference type="ChEBI" id="CHEBI:83421"/>
        <dbReference type="ChEBI" id="CHEBI:456216"/>
        <dbReference type="EC" id="2.7.11.25"/>
    </reaction>
</comment>
<keyword evidence="13" id="KW-0175">Coiled coil</keyword>
<dbReference type="SMART" id="SM00220">
    <property type="entry name" value="S_TKc"/>
    <property type="match status" value="1"/>
</dbReference>
<evidence type="ECO:0000256" key="1">
    <source>
        <dbReference type="ARBA" id="ARBA00006529"/>
    </source>
</evidence>
<dbReference type="GO" id="GO:0006950">
    <property type="term" value="P:response to stress"/>
    <property type="evidence" value="ECO:0007669"/>
    <property type="project" value="UniProtKB-ARBA"/>
</dbReference>
<evidence type="ECO:0000256" key="8">
    <source>
        <dbReference type="ARBA" id="ARBA00047559"/>
    </source>
</evidence>
<dbReference type="SUPFAM" id="SSF56112">
    <property type="entry name" value="Protein kinase-like (PK-like)"/>
    <property type="match status" value="1"/>
</dbReference>
<evidence type="ECO:0000256" key="13">
    <source>
        <dbReference type="SAM" id="Coils"/>
    </source>
</evidence>
<dbReference type="Pfam" id="PF07714">
    <property type="entry name" value="PK_Tyr_Ser-Thr"/>
    <property type="match status" value="1"/>
</dbReference>
<dbReference type="Gene3D" id="1.10.510.10">
    <property type="entry name" value="Transferase(Phosphotransferase) domain 1"/>
    <property type="match status" value="1"/>
</dbReference>
<keyword evidence="7" id="KW-0067">ATP-binding</keyword>
<evidence type="ECO:0000256" key="7">
    <source>
        <dbReference type="ARBA" id="ARBA00022840"/>
    </source>
</evidence>
<reference evidence="16 17" key="1">
    <citation type="submission" date="2015-07" db="EMBL/GenBank/DDBJ databases">
        <title>The genome of Melipona quadrifasciata.</title>
        <authorList>
            <person name="Pan H."/>
            <person name="Kapheim K."/>
        </authorList>
    </citation>
    <scope>NUCLEOTIDE SEQUENCE [LARGE SCALE GENOMIC DNA]</scope>
    <source>
        <strain evidence="16">0111107301</strain>
        <tissue evidence="16">Whole body</tissue>
    </source>
</reference>
<keyword evidence="5" id="KW-0547">Nucleotide-binding</keyword>
<evidence type="ECO:0000256" key="2">
    <source>
        <dbReference type="ARBA" id="ARBA00012406"/>
    </source>
</evidence>
<organism evidence="16 17">
    <name type="scientific">Melipona quadrifasciata</name>
    <dbReference type="NCBI Taxonomy" id="166423"/>
    <lineage>
        <taxon>Eukaryota</taxon>
        <taxon>Metazoa</taxon>
        <taxon>Ecdysozoa</taxon>
        <taxon>Arthropoda</taxon>
        <taxon>Hexapoda</taxon>
        <taxon>Insecta</taxon>
        <taxon>Pterygota</taxon>
        <taxon>Neoptera</taxon>
        <taxon>Endopterygota</taxon>
        <taxon>Hymenoptera</taxon>
        <taxon>Apocrita</taxon>
        <taxon>Aculeata</taxon>
        <taxon>Apoidea</taxon>
        <taxon>Anthophila</taxon>
        <taxon>Apidae</taxon>
        <taxon>Melipona</taxon>
    </lineage>
</organism>
<evidence type="ECO:0000313" key="17">
    <source>
        <dbReference type="Proteomes" id="UP000053105"/>
    </source>
</evidence>
<feature type="region of interest" description="Disordered" evidence="14">
    <location>
        <begin position="572"/>
        <end position="601"/>
    </location>
</feature>
<evidence type="ECO:0000259" key="15">
    <source>
        <dbReference type="PROSITE" id="PS50011"/>
    </source>
</evidence>
<accession>A0A0M8ZUP8</accession>
<dbReference type="EMBL" id="KQ435835">
    <property type="protein sequence ID" value="KOX71515.1"/>
    <property type="molecule type" value="Genomic_DNA"/>
</dbReference>
<name>A0A0M8ZUP8_9HYME</name>
<evidence type="ECO:0000256" key="4">
    <source>
        <dbReference type="ARBA" id="ARBA00022679"/>
    </source>
</evidence>
<dbReference type="GO" id="GO:0005524">
    <property type="term" value="F:ATP binding"/>
    <property type="evidence" value="ECO:0007669"/>
    <property type="project" value="UniProtKB-KW"/>
</dbReference>
<dbReference type="InterPro" id="IPR008271">
    <property type="entry name" value="Ser/Thr_kinase_AS"/>
</dbReference>
<keyword evidence="6 16" id="KW-0418">Kinase</keyword>
<keyword evidence="4" id="KW-0808">Transferase</keyword>
<dbReference type="PROSITE" id="PS00108">
    <property type="entry name" value="PROTEIN_KINASE_ST"/>
    <property type="match status" value="1"/>
</dbReference>
<evidence type="ECO:0000256" key="6">
    <source>
        <dbReference type="ARBA" id="ARBA00022777"/>
    </source>
</evidence>
<evidence type="ECO:0000256" key="3">
    <source>
        <dbReference type="ARBA" id="ARBA00022527"/>
    </source>
</evidence>
<feature type="compositionally biased region" description="Low complexity" evidence="14">
    <location>
        <begin position="742"/>
        <end position="757"/>
    </location>
</feature>
<evidence type="ECO:0000256" key="5">
    <source>
        <dbReference type="ARBA" id="ARBA00022741"/>
    </source>
</evidence>
<evidence type="ECO:0000256" key="10">
    <source>
        <dbReference type="ARBA" id="ARBA00074193"/>
    </source>
</evidence>
<comment type="similarity">
    <text evidence="1">Belongs to the protein kinase superfamily. STE Ser/Thr protein kinase family. MAP kinase kinase kinase subfamily.</text>
</comment>